<comment type="caution">
    <text evidence="2">The sequence shown here is derived from an EMBL/GenBank/DDBJ whole genome shotgun (WGS) entry which is preliminary data.</text>
</comment>
<dbReference type="Proteomes" id="UP000229523">
    <property type="component" value="Unassembled WGS sequence"/>
</dbReference>
<evidence type="ECO:0000313" key="2">
    <source>
        <dbReference type="EMBL" id="RAI83060.1"/>
    </source>
</evidence>
<organism evidence="2 3">
    <name type="scientific">Macrococcoides goetzii</name>
    <dbReference type="NCBI Taxonomy" id="1891097"/>
    <lineage>
        <taxon>Bacteria</taxon>
        <taxon>Bacillati</taxon>
        <taxon>Bacillota</taxon>
        <taxon>Bacilli</taxon>
        <taxon>Bacillales</taxon>
        <taxon>Staphylococcaceae</taxon>
        <taxon>Macrococcoides</taxon>
    </lineage>
</organism>
<proteinExistence type="predicted"/>
<dbReference type="Pfam" id="PF03446">
    <property type="entry name" value="NAD_binding_2"/>
    <property type="match status" value="1"/>
</dbReference>
<protein>
    <recommendedName>
        <fullName evidence="1">6-phosphogluconate dehydrogenase NADP-binding domain-containing protein</fullName>
    </recommendedName>
</protein>
<accession>A0A2G5NMI4</accession>
<dbReference type="AlphaFoldDB" id="A0A2G5NMI4"/>
<dbReference type="EMBL" id="MJBI02000001">
    <property type="protein sequence ID" value="RAI83060.1"/>
    <property type="molecule type" value="Genomic_DNA"/>
</dbReference>
<dbReference type="RefSeq" id="WP_099580639.1">
    <property type="nucleotide sequence ID" value="NZ_MJBI02000001.1"/>
</dbReference>
<feature type="domain" description="6-phosphogluconate dehydrogenase NADP-binding" evidence="1">
    <location>
        <begin position="122"/>
        <end position="235"/>
    </location>
</feature>
<reference evidence="2 3" key="1">
    <citation type="journal article" date="2018" name="Front. Microbiol.">
        <title>Description and Comparative Genomics of Macrococcus caseolyticus subsp. hominis subsp. nov., Macrococcus goetzii sp. nov., Macrococcus epidermidis sp. nov., and Macrococcus bohemicus sp. nov., Novel Macrococci From Human Clinical Material With Virulence Potential and Suspected Uptake of Foreign DNA by Natural Transformation.</title>
        <authorList>
            <person name="Maslanova I."/>
            <person name="Wertheimer Z."/>
            <person name="Sedlacek I."/>
            <person name="Svec P."/>
            <person name="Indrakova A."/>
            <person name="Kovarovic V."/>
            <person name="Schumann P."/>
            <person name="Sproer C."/>
            <person name="Kralova S."/>
            <person name="Sedo O."/>
            <person name="Kristofova L."/>
            <person name="Vrbovska V."/>
            <person name="Fuzik T."/>
            <person name="Petras P."/>
            <person name="Zdrahal Z."/>
            <person name="Ruzickova V."/>
            <person name="Doskar J."/>
            <person name="Pantucek R."/>
        </authorList>
    </citation>
    <scope>NUCLEOTIDE SEQUENCE [LARGE SCALE GENOMIC DNA]</scope>
    <source>
        <strain evidence="2 3">CCM 4927</strain>
    </source>
</reference>
<dbReference type="GO" id="GO:0050661">
    <property type="term" value="F:NADP binding"/>
    <property type="evidence" value="ECO:0007669"/>
    <property type="project" value="InterPro"/>
</dbReference>
<dbReference type="InterPro" id="IPR036291">
    <property type="entry name" value="NAD(P)-bd_dom_sf"/>
</dbReference>
<name>A0A2G5NMI4_9STAP</name>
<dbReference type="Gene3D" id="3.40.50.720">
    <property type="entry name" value="NAD(P)-binding Rossmann-like Domain"/>
    <property type="match status" value="1"/>
</dbReference>
<evidence type="ECO:0000313" key="3">
    <source>
        <dbReference type="Proteomes" id="UP000229523"/>
    </source>
</evidence>
<dbReference type="InterPro" id="IPR006115">
    <property type="entry name" value="6PGDH_NADP-bd"/>
</dbReference>
<evidence type="ECO:0000259" key="1">
    <source>
        <dbReference type="Pfam" id="PF03446"/>
    </source>
</evidence>
<sequence>MDFLKLREEFKTQSYDSIVLATTSNHNSDFLRLPDKYINGQKCMSFSIANPTIATEVIQTFDGTAKYIYVDVERKQNIDFITIAQENIQISRLREMKPNDLAMEAADILIYKTIKDKNSNVLIVGTGNIGIKLAIRLTERNYNVFLHGRNREKVDNFVTMINQMLPKYSKKIKTWNEESIDVLCTMVSAVEVIDDSYIPYLKNDALAIDGGIGNFSKGFIKNAHLKDINVLRLDVRISNDLLNGIDQSYNSNFFTDIKGEKDFNGIHIVSGGIIGKEGDVIVDRIHIPKRVIGIANGIGGVKPVDTISDKEKEQINIINEEIRKEADRK</sequence>
<gene>
    <name evidence="2" type="ORF">BFS35_005050</name>
</gene>
<keyword evidence="3" id="KW-1185">Reference proteome</keyword>
<dbReference type="SUPFAM" id="SSF51735">
    <property type="entry name" value="NAD(P)-binding Rossmann-fold domains"/>
    <property type="match status" value="1"/>
</dbReference>